<dbReference type="InterPro" id="IPR036179">
    <property type="entry name" value="Ig-like_dom_sf"/>
</dbReference>
<dbReference type="Proteomes" id="UP000515135">
    <property type="component" value="Unplaced"/>
</dbReference>
<evidence type="ECO:0000259" key="4">
    <source>
        <dbReference type="PROSITE" id="PS50835"/>
    </source>
</evidence>
<feature type="domain" description="Fibronectin type-III" evidence="5">
    <location>
        <begin position="595"/>
        <end position="688"/>
    </location>
</feature>
<feature type="domain" description="Fibronectin type-III" evidence="5">
    <location>
        <begin position="194"/>
        <end position="289"/>
    </location>
</feature>
<sequence length="1092" mass="119927">MSGGMKTLRIKSGNDIKLDLPISGDPPPTVTWYKDNKELRNLGRCSIRNTPISTVLKVRGADWTDAGVYTLKISNELGTNKADIKIEVIGPPDPPKGPLTVSDVTAETAVLTWAAPQYDGGAEVMNYVVEKTDSFGVTWVFVNTNVQRNTIRVTGLITDGEYKFRVSAENKFGTGRPIESDVIVAKNPYDIPPSPRDVRILDASGDTVTLAWRPPADDGGSEITGYIVERREKTSRRWVKVNRTPVRKLEIRSQGLVKGLEYEHRVSAVNAAGVGTPSGPTELVEIIDPVDQPTDLKVTEVSRNSVSLKWTRPLSDGGSRIVTYIIERRQMKDAEESWMLCNDSNVQDTNFTVNNLPTDEVTAFRVSARNAAGVVSKPSDSTPPVVLKDEERPPVIQVDPQTKTSQRLQAPESVHLIVSVVGKPRPAISWTKDDVAILKVPGVRVTSTEKSVGPTCELYIASSERVHSGKYVITAENELGTASETLELVVTDRPQPPEDVEVTEITPESATVTWRPPEDDGGSEVTSYVVEKYDFKEKEWTEASRSVRKTPCTVTRLVGGRIYKFGVRAQNMYGVSDRRTTPQMEAKYTFEPPEAPDMPRPIQVSKKEIVLRWNAPPADGGSPVLGYVLEKKTGTSVRWDRVTTDPIATEIYTVPAVEGGEYDFRVAAVNAAGVGKFSVSSGRIVARNIGKPGPPPSVTVLDTTRSSATVRWTQPEDKGGAAIQGYVLEVKDATADWRKCHTCDVIKGCNMTVTGLDPGQEYLFRVSAVNEHGQGEGMETVQSVEAKDRLEPPEADVDPMKTRGTVVHAGETLHLKAGISGRPAPEVTWSIPQEEREGRIAVDTTTKDTQLMVMNCDRTDAGRYVLTLKNSVGAKTVTFNVKVLDSPSAPVNLRVKDANKNVAVLNWDPPEKDGGSLVTHYIVEKREQSRRTWGPVDREVERNSYRVNMVEGNHYYFRVTAVNEYGEGIPAETTTPTLAADPVEVPDPPRILEVTQVTETSIGLSWEKPDWDGGARVETYVIEGLWEGSNSWTFMKNTCQTHVTLMGLDEGMTYSIRVRAQNGAGIGHPAEVEEDIVCRHQGSLPMVDLGML</sequence>
<dbReference type="FunFam" id="2.60.40.10:FF:000031">
    <property type="entry name" value="Myosin-binding protein C, slow type"/>
    <property type="match status" value="2"/>
</dbReference>
<dbReference type="Pfam" id="PF07679">
    <property type="entry name" value="I-set"/>
    <property type="match status" value="3"/>
</dbReference>
<evidence type="ECO:0000313" key="7">
    <source>
        <dbReference type="RefSeq" id="XP_019618292.1"/>
    </source>
</evidence>
<keyword evidence="2" id="KW-0393">Immunoglobulin domain</keyword>
<dbReference type="GO" id="GO:0045214">
    <property type="term" value="P:sarcomere organization"/>
    <property type="evidence" value="ECO:0007669"/>
    <property type="project" value="TreeGrafter"/>
</dbReference>
<feature type="domain" description="Fibronectin type-III" evidence="5">
    <location>
        <begin position="95"/>
        <end position="188"/>
    </location>
</feature>
<evidence type="ECO:0000313" key="6">
    <source>
        <dbReference type="Proteomes" id="UP000515135"/>
    </source>
</evidence>
<dbReference type="RefSeq" id="XP_019618292.1">
    <property type="nucleotide sequence ID" value="XM_019762733.1"/>
</dbReference>
<feature type="domain" description="Fibronectin type-III" evidence="5">
    <location>
        <begin position="694"/>
        <end position="789"/>
    </location>
</feature>
<dbReference type="GeneID" id="109465444"/>
<dbReference type="KEGG" id="bbel:109465444"/>
<comment type="similarity">
    <text evidence="3">Belongs to the immunoglobulin superfamily. MyBP family.</text>
</comment>
<dbReference type="GO" id="GO:0031430">
    <property type="term" value="C:M band"/>
    <property type="evidence" value="ECO:0007669"/>
    <property type="project" value="TreeGrafter"/>
</dbReference>
<dbReference type="SUPFAM" id="SSF49265">
    <property type="entry name" value="Fibronectin type III"/>
    <property type="match status" value="5"/>
</dbReference>
<dbReference type="InterPro" id="IPR013098">
    <property type="entry name" value="Ig_I-set"/>
</dbReference>
<dbReference type="SMART" id="SM00409">
    <property type="entry name" value="IG"/>
    <property type="match status" value="3"/>
</dbReference>
<dbReference type="CDD" id="cd00063">
    <property type="entry name" value="FN3"/>
    <property type="match status" value="8"/>
</dbReference>
<dbReference type="PRINTS" id="PR00014">
    <property type="entry name" value="FNTYPEIII"/>
</dbReference>
<feature type="domain" description="Fibronectin type-III" evidence="5">
    <location>
        <begin position="496"/>
        <end position="592"/>
    </location>
</feature>
<evidence type="ECO:0000256" key="3">
    <source>
        <dbReference type="ARBA" id="ARBA00038352"/>
    </source>
</evidence>
<dbReference type="FunFam" id="2.60.40.10:FF:000135">
    <property type="entry name" value="Titin a"/>
    <property type="match status" value="1"/>
</dbReference>
<dbReference type="FunFam" id="2.60.40.10:FF:000003">
    <property type="entry name" value="Titin isoform E"/>
    <property type="match status" value="2"/>
</dbReference>
<evidence type="ECO:0000256" key="2">
    <source>
        <dbReference type="ARBA" id="ARBA00023319"/>
    </source>
</evidence>
<dbReference type="GO" id="GO:0048738">
    <property type="term" value="P:cardiac muscle tissue development"/>
    <property type="evidence" value="ECO:0007669"/>
    <property type="project" value="TreeGrafter"/>
</dbReference>
<accession>A0A6P4YHR3</accession>
<keyword evidence="6" id="KW-1185">Reference proteome</keyword>
<evidence type="ECO:0000256" key="1">
    <source>
        <dbReference type="ARBA" id="ARBA00022737"/>
    </source>
</evidence>
<dbReference type="Pfam" id="PF00041">
    <property type="entry name" value="fn3"/>
    <property type="match status" value="8"/>
</dbReference>
<dbReference type="FunFam" id="2.60.40.10:FF:000034">
    <property type="entry name" value="Titin isoform A"/>
    <property type="match status" value="1"/>
</dbReference>
<dbReference type="InterPro" id="IPR036116">
    <property type="entry name" value="FN3_sf"/>
</dbReference>
<feature type="domain" description="Ig-like" evidence="4">
    <location>
        <begin position="1"/>
        <end position="87"/>
    </location>
</feature>
<dbReference type="InterPro" id="IPR007110">
    <property type="entry name" value="Ig-like_dom"/>
</dbReference>
<feature type="domain" description="Fibronectin type-III" evidence="5">
    <location>
        <begin position="988"/>
        <end position="1081"/>
    </location>
</feature>
<dbReference type="InterPro" id="IPR003598">
    <property type="entry name" value="Ig_sub2"/>
</dbReference>
<dbReference type="SUPFAM" id="SSF48726">
    <property type="entry name" value="Immunoglobulin"/>
    <property type="match status" value="3"/>
</dbReference>
<dbReference type="SMART" id="SM00060">
    <property type="entry name" value="FN3"/>
    <property type="match status" value="8"/>
</dbReference>
<feature type="domain" description="Fibronectin type-III" evidence="5">
    <location>
        <begin position="889"/>
        <end position="981"/>
    </location>
</feature>
<organism evidence="6 7">
    <name type="scientific">Branchiostoma belcheri</name>
    <name type="common">Amphioxus</name>
    <dbReference type="NCBI Taxonomy" id="7741"/>
    <lineage>
        <taxon>Eukaryota</taxon>
        <taxon>Metazoa</taxon>
        <taxon>Chordata</taxon>
        <taxon>Cephalochordata</taxon>
        <taxon>Leptocardii</taxon>
        <taxon>Amphioxiformes</taxon>
        <taxon>Branchiostomatidae</taxon>
        <taxon>Branchiostoma</taxon>
    </lineage>
</organism>
<dbReference type="SMART" id="SM00408">
    <property type="entry name" value="IGc2"/>
    <property type="match status" value="3"/>
</dbReference>
<dbReference type="PANTHER" id="PTHR14340">
    <property type="entry name" value="MICROFIBRIL-ASSOCIATED GLYCOPROTEIN 3"/>
    <property type="match status" value="1"/>
</dbReference>
<evidence type="ECO:0000259" key="5">
    <source>
        <dbReference type="PROSITE" id="PS50853"/>
    </source>
</evidence>
<dbReference type="InterPro" id="IPR003961">
    <property type="entry name" value="FN3_dom"/>
</dbReference>
<dbReference type="FunFam" id="2.60.40.10:FF:000002">
    <property type="entry name" value="Titin a"/>
    <property type="match status" value="1"/>
</dbReference>
<dbReference type="GO" id="GO:0008307">
    <property type="term" value="F:structural constituent of muscle"/>
    <property type="evidence" value="ECO:0007669"/>
    <property type="project" value="TreeGrafter"/>
</dbReference>
<reference evidence="7" key="1">
    <citation type="submission" date="2025-08" db="UniProtKB">
        <authorList>
            <consortium name="RefSeq"/>
        </authorList>
    </citation>
    <scope>IDENTIFICATION</scope>
    <source>
        <tissue evidence="7">Gonad</tissue>
    </source>
</reference>
<dbReference type="OrthoDB" id="504170at2759"/>
<dbReference type="FunFam" id="2.60.40.10:FF:000011">
    <property type="entry name" value="Titin b"/>
    <property type="match status" value="1"/>
</dbReference>
<dbReference type="FunFam" id="2.60.40.10:FF:000062">
    <property type="entry name" value="Myosin-binding protein C, slow type"/>
    <property type="match status" value="1"/>
</dbReference>
<feature type="domain" description="Fibronectin type-III" evidence="5">
    <location>
        <begin position="292"/>
        <end position="390"/>
    </location>
</feature>
<gene>
    <name evidence="7" type="primary">LOC109465444</name>
</gene>
<protein>
    <submittedName>
        <fullName evidence="7">Titin-like</fullName>
    </submittedName>
</protein>
<dbReference type="InterPro" id="IPR003599">
    <property type="entry name" value="Ig_sub"/>
</dbReference>
<dbReference type="PROSITE" id="PS50853">
    <property type="entry name" value="FN3"/>
    <property type="match status" value="8"/>
</dbReference>
<dbReference type="PROSITE" id="PS50835">
    <property type="entry name" value="IG_LIKE"/>
    <property type="match status" value="3"/>
</dbReference>
<keyword evidence="1" id="KW-0677">Repeat</keyword>
<dbReference type="AlphaFoldDB" id="A0A6P4YHR3"/>
<dbReference type="CDD" id="cd05748">
    <property type="entry name" value="Ig_Titin_like"/>
    <property type="match status" value="1"/>
</dbReference>
<dbReference type="Gene3D" id="2.60.40.10">
    <property type="entry name" value="Immunoglobulins"/>
    <property type="match status" value="11"/>
</dbReference>
<dbReference type="InterPro" id="IPR013783">
    <property type="entry name" value="Ig-like_fold"/>
</dbReference>
<proteinExistence type="inferred from homology"/>
<dbReference type="PANTHER" id="PTHR14340:SF13">
    <property type="entry name" value="TITIN"/>
    <property type="match status" value="1"/>
</dbReference>
<feature type="domain" description="Ig-like" evidence="4">
    <location>
        <begin position="793"/>
        <end position="878"/>
    </location>
</feature>
<name>A0A6P4YHR3_BRABE</name>
<feature type="domain" description="Ig-like" evidence="4">
    <location>
        <begin position="393"/>
        <end position="491"/>
    </location>
</feature>